<proteinExistence type="predicted"/>
<dbReference type="AlphaFoldDB" id="A0A182ITZ0"/>
<reference evidence="1" key="1">
    <citation type="submission" date="2022-08" db="UniProtKB">
        <authorList>
            <consortium name="EnsemblMetazoa"/>
        </authorList>
    </citation>
    <scope>IDENTIFICATION</scope>
    <source>
        <strain evidence="1">EBRO</strain>
    </source>
</reference>
<accession>A0A182ITZ0</accession>
<sequence length="272" mass="30447">MTPLVSSRSFSVMPYFTNFPSISDSRSSYILLTRAKSYRSAWILSFFCTSSFSIRTLSDCGSMPASESTSPRMASRCSVCFSMYSSFRSSSEFFRPDFCCSSSIDFSNRRFSWSRSSTSFSQRICRTSCSSLRLESCFWLPSRCSNSFVIASISSWNFARSTLSSSLCFSFSCWISSSAFSSFSRSSRFRSRLSFSSSRSCSVWSSWAIFSCVIISARSSPMCDWCSYCRCFISCITFLVSCSASSCATSTSRSFPRMTAFASSSCLRVISQ</sequence>
<protein>
    <submittedName>
        <fullName evidence="1">Uncharacterized protein</fullName>
    </submittedName>
</protein>
<name>A0A182ITZ0_ANOAO</name>
<dbReference type="VEuPathDB" id="VectorBase:AATE005438"/>
<organism evidence="1">
    <name type="scientific">Anopheles atroparvus</name>
    <name type="common">European mosquito</name>
    <dbReference type="NCBI Taxonomy" id="41427"/>
    <lineage>
        <taxon>Eukaryota</taxon>
        <taxon>Metazoa</taxon>
        <taxon>Ecdysozoa</taxon>
        <taxon>Arthropoda</taxon>
        <taxon>Hexapoda</taxon>
        <taxon>Insecta</taxon>
        <taxon>Pterygota</taxon>
        <taxon>Neoptera</taxon>
        <taxon>Endopterygota</taxon>
        <taxon>Diptera</taxon>
        <taxon>Nematocera</taxon>
        <taxon>Culicoidea</taxon>
        <taxon>Culicidae</taxon>
        <taxon>Anophelinae</taxon>
        <taxon>Anopheles</taxon>
    </lineage>
</organism>
<evidence type="ECO:0000313" key="1">
    <source>
        <dbReference type="EnsemblMetazoa" id="AATE005438-PA.1"/>
    </source>
</evidence>
<dbReference type="EnsemblMetazoa" id="AATE005438-RA">
    <property type="protein sequence ID" value="AATE005438-PA.1"/>
    <property type="gene ID" value="AATE005438"/>
</dbReference>